<evidence type="ECO:0000259" key="1">
    <source>
        <dbReference type="SMART" id="SM00953"/>
    </source>
</evidence>
<evidence type="ECO:0000313" key="3">
    <source>
        <dbReference type="Proteomes" id="UP000536262"/>
    </source>
</evidence>
<dbReference type="SMART" id="SM00953">
    <property type="entry name" value="RES"/>
    <property type="match status" value="1"/>
</dbReference>
<organism evidence="2 3">
    <name type="scientific">Aminobacter aganoensis</name>
    <dbReference type="NCBI Taxonomy" id="83264"/>
    <lineage>
        <taxon>Bacteria</taxon>
        <taxon>Pseudomonadati</taxon>
        <taxon>Pseudomonadota</taxon>
        <taxon>Alphaproteobacteria</taxon>
        <taxon>Hyphomicrobiales</taxon>
        <taxon>Phyllobacteriaceae</taxon>
        <taxon>Aminobacter</taxon>
    </lineage>
</organism>
<name>A0A7X0FEI8_9HYPH</name>
<dbReference type="RefSeq" id="WP_184702863.1">
    <property type="nucleotide sequence ID" value="NZ_BAABEG010000002.1"/>
</dbReference>
<feature type="domain" description="RES" evidence="1">
    <location>
        <begin position="14"/>
        <end position="142"/>
    </location>
</feature>
<sequence>MLLWRLSGKQHAKALDGGYGLHFDGRWNTVGHAVTYCATSPALCVLEKLVHVEDPALLPELVMVTYEIPDSMEMEDVQLRDVPADWRRHEAWSQERGDTWHEARATLLLRVPSAIVPIEGSPDLNVLINHNHPAAADVSIVAEESFSLDPRLL</sequence>
<dbReference type="Pfam" id="PF08808">
    <property type="entry name" value="RES"/>
    <property type="match status" value="1"/>
</dbReference>
<protein>
    <submittedName>
        <fullName evidence="2">RES domain-containing protein</fullName>
    </submittedName>
</protein>
<dbReference type="EMBL" id="JACHOU010000045">
    <property type="protein sequence ID" value="MBB6357919.1"/>
    <property type="molecule type" value="Genomic_DNA"/>
</dbReference>
<dbReference type="InterPro" id="IPR014914">
    <property type="entry name" value="RES_dom"/>
</dbReference>
<accession>A0A7X0FEI8</accession>
<proteinExistence type="predicted"/>
<dbReference type="Proteomes" id="UP000536262">
    <property type="component" value="Unassembled WGS sequence"/>
</dbReference>
<evidence type="ECO:0000313" key="2">
    <source>
        <dbReference type="EMBL" id="MBB6357919.1"/>
    </source>
</evidence>
<gene>
    <name evidence="2" type="ORF">GGR00_005749</name>
</gene>
<dbReference type="AlphaFoldDB" id="A0A7X0FEI8"/>
<reference evidence="2 3" key="1">
    <citation type="submission" date="2020-08" db="EMBL/GenBank/DDBJ databases">
        <title>Genomic Encyclopedia of Type Strains, Phase IV (KMG-IV): sequencing the most valuable type-strain genomes for metagenomic binning, comparative biology and taxonomic classification.</title>
        <authorList>
            <person name="Goeker M."/>
        </authorList>
    </citation>
    <scope>NUCLEOTIDE SEQUENCE [LARGE SCALE GENOMIC DNA]</scope>
    <source>
        <strain evidence="2 3">DSM 7051</strain>
    </source>
</reference>
<comment type="caution">
    <text evidence="2">The sequence shown here is derived from an EMBL/GenBank/DDBJ whole genome shotgun (WGS) entry which is preliminary data.</text>
</comment>
<keyword evidence="3" id="KW-1185">Reference proteome</keyword>